<dbReference type="Proteomes" id="UP000192917">
    <property type="component" value="Unassembled WGS sequence"/>
</dbReference>
<protein>
    <recommendedName>
        <fullName evidence="8">Regulatory protein VirG</fullName>
    </recommendedName>
</protein>
<evidence type="ECO:0000256" key="6">
    <source>
        <dbReference type="ARBA" id="ARBA00023125"/>
    </source>
</evidence>
<keyword evidence="5" id="KW-0805">Transcription regulation</keyword>
<dbReference type="FunFam" id="1.10.10.10:FF:000099">
    <property type="entry name" value="Two-component system response regulator TorR"/>
    <property type="match status" value="1"/>
</dbReference>
<dbReference type="PROSITE" id="PS51755">
    <property type="entry name" value="OMPR_PHOB"/>
    <property type="match status" value="1"/>
</dbReference>
<dbReference type="PANTHER" id="PTHR48111">
    <property type="entry name" value="REGULATOR OF RPOS"/>
    <property type="match status" value="1"/>
</dbReference>
<proteinExistence type="predicted"/>
<keyword evidence="7" id="KW-0804">Transcription</keyword>
<name>A0A1Y6BMX8_9PROT</name>
<dbReference type="PROSITE" id="PS50110">
    <property type="entry name" value="RESPONSE_REGULATORY"/>
    <property type="match status" value="1"/>
</dbReference>
<dbReference type="SUPFAM" id="SSF46894">
    <property type="entry name" value="C-terminal effector domain of the bipartite response regulators"/>
    <property type="match status" value="1"/>
</dbReference>
<dbReference type="CDD" id="cd00383">
    <property type="entry name" value="trans_reg_C"/>
    <property type="match status" value="1"/>
</dbReference>
<keyword evidence="4" id="KW-0902">Two-component regulatory system</keyword>
<dbReference type="InterPro" id="IPR036388">
    <property type="entry name" value="WH-like_DNA-bd_sf"/>
</dbReference>
<dbReference type="PANTHER" id="PTHR48111:SF4">
    <property type="entry name" value="DNA-BINDING DUAL TRANSCRIPTIONAL REGULATOR OMPR"/>
    <property type="match status" value="1"/>
</dbReference>
<accession>A0A1Y6BMX8</accession>
<dbReference type="InterPro" id="IPR011006">
    <property type="entry name" value="CheY-like_superfamily"/>
</dbReference>
<evidence type="ECO:0000256" key="3">
    <source>
        <dbReference type="ARBA" id="ARBA00022553"/>
    </source>
</evidence>
<dbReference type="InterPro" id="IPR039420">
    <property type="entry name" value="WalR-like"/>
</dbReference>
<evidence type="ECO:0000256" key="1">
    <source>
        <dbReference type="ARBA" id="ARBA00004496"/>
    </source>
</evidence>
<evidence type="ECO:0000256" key="9">
    <source>
        <dbReference type="PROSITE-ProRule" id="PRU00169"/>
    </source>
</evidence>
<dbReference type="GO" id="GO:0006355">
    <property type="term" value="P:regulation of DNA-templated transcription"/>
    <property type="evidence" value="ECO:0007669"/>
    <property type="project" value="InterPro"/>
</dbReference>
<dbReference type="Gene3D" id="3.40.50.2300">
    <property type="match status" value="1"/>
</dbReference>
<keyword evidence="6 10" id="KW-0238">DNA-binding</keyword>
<organism evidence="13 14">
    <name type="scientific">Tistlia consotensis USBA 355</name>
    <dbReference type="NCBI Taxonomy" id="560819"/>
    <lineage>
        <taxon>Bacteria</taxon>
        <taxon>Pseudomonadati</taxon>
        <taxon>Pseudomonadota</taxon>
        <taxon>Alphaproteobacteria</taxon>
        <taxon>Rhodospirillales</taxon>
        <taxon>Rhodovibrionaceae</taxon>
        <taxon>Tistlia</taxon>
    </lineage>
</organism>
<dbReference type="AlphaFoldDB" id="A0A1Y6BMX8"/>
<dbReference type="InterPro" id="IPR001789">
    <property type="entry name" value="Sig_transdc_resp-reg_receiver"/>
</dbReference>
<dbReference type="SMART" id="SM00862">
    <property type="entry name" value="Trans_reg_C"/>
    <property type="match status" value="1"/>
</dbReference>
<sequence length="217" mass="24157">MPRASDMRKALTEGSVDLILLDVLLPDGDGFEALRQLRETSDLPVIMLTGVDGPDDRVHGLESGADDYVCKPFDPNELIARVRSVLRRADGAARVVDPGGTSTVYSFAGYDIDVTRRTLTNRNGRDIELTAGEFDLLLALAEAPNRPLSRDQLLDKTRSREWSPYDRSIDVLIGRLRKKIEENPSKPALIKTVRTVGYVLSAQVERRQVRRVPLPAH</sequence>
<dbReference type="Gene3D" id="6.10.250.690">
    <property type="match status" value="1"/>
</dbReference>
<feature type="domain" description="Response regulatory" evidence="11">
    <location>
        <begin position="1"/>
        <end position="86"/>
    </location>
</feature>
<evidence type="ECO:0000313" key="13">
    <source>
        <dbReference type="EMBL" id="SMF12015.1"/>
    </source>
</evidence>
<dbReference type="Gene3D" id="1.10.10.10">
    <property type="entry name" value="Winged helix-like DNA-binding domain superfamily/Winged helix DNA-binding domain"/>
    <property type="match status" value="1"/>
</dbReference>
<dbReference type="Pfam" id="PF00486">
    <property type="entry name" value="Trans_reg_C"/>
    <property type="match status" value="1"/>
</dbReference>
<dbReference type="GO" id="GO:0032993">
    <property type="term" value="C:protein-DNA complex"/>
    <property type="evidence" value="ECO:0007669"/>
    <property type="project" value="TreeGrafter"/>
</dbReference>
<feature type="modified residue" description="4-aspartylphosphate" evidence="9">
    <location>
        <position position="22"/>
    </location>
</feature>
<evidence type="ECO:0000313" key="14">
    <source>
        <dbReference type="Proteomes" id="UP000192917"/>
    </source>
</evidence>
<evidence type="ECO:0000256" key="5">
    <source>
        <dbReference type="ARBA" id="ARBA00023015"/>
    </source>
</evidence>
<keyword evidence="14" id="KW-1185">Reference proteome</keyword>
<dbReference type="SUPFAM" id="SSF52172">
    <property type="entry name" value="CheY-like"/>
    <property type="match status" value="1"/>
</dbReference>
<keyword evidence="3 9" id="KW-0597">Phosphoprotein</keyword>
<evidence type="ECO:0000256" key="4">
    <source>
        <dbReference type="ARBA" id="ARBA00023012"/>
    </source>
</evidence>
<dbReference type="STRING" id="560819.SAMN05428998_10555"/>
<gene>
    <name evidence="13" type="ORF">SAMN05428998_10555</name>
</gene>
<dbReference type="GO" id="GO:0000156">
    <property type="term" value="F:phosphorelay response regulator activity"/>
    <property type="evidence" value="ECO:0007669"/>
    <property type="project" value="TreeGrafter"/>
</dbReference>
<evidence type="ECO:0000256" key="8">
    <source>
        <dbReference type="ARBA" id="ARBA00067337"/>
    </source>
</evidence>
<evidence type="ECO:0000256" key="2">
    <source>
        <dbReference type="ARBA" id="ARBA00022490"/>
    </source>
</evidence>
<feature type="domain" description="OmpR/PhoB-type" evidence="12">
    <location>
        <begin position="102"/>
        <end position="202"/>
    </location>
</feature>
<evidence type="ECO:0000259" key="12">
    <source>
        <dbReference type="PROSITE" id="PS51755"/>
    </source>
</evidence>
<dbReference type="EMBL" id="FWZX01000005">
    <property type="protein sequence ID" value="SMF12015.1"/>
    <property type="molecule type" value="Genomic_DNA"/>
</dbReference>
<evidence type="ECO:0000256" key="7">
    <source>
        <dbReference type="ARBA" id="ARBA00023163"/>
    </source>
</evidence>
<dbReference type="InterPro" id="IPR016032">
    <property type="entry name" value="Sig_transdc_resp-reg_C-effctor"/>
</dbReference>
<reference evidence="13 14" key="1">
    <citation type="submission" date="2017-04" db="EMBL/GenBank/DDBJ databases">
        <authorList>
            <person name="Afonso C.L."/>
            <person name="Miller P.J."/>
            <person name="Scott M.A."/>
            <person name="Spackman E."/>
            <person name="Goraichik I."/>
            <person name="Dimitrov K.M."/>
            <person name="Suarez D.L."/>
            <person name="Swayne D.E."/>
        </authorList>
    </citation>
    <scope>NUCLEOTIDE SEQUENCE [LARGE SCALE GENOMIC DNA]</scope>
    <source>
        <strain evidence="13 14">USBA 355</strain>
    </source>
</reference>
<dbReference type="SMART" id="SM00448">
    <property type="entry name" value="REC"/>
    <property type="match status" value="1"/>
</dbReference>
<dbReference type="GO" id="GO:0005829">
    <property type="term" value="C:cytosol"/>
    <property type="evidence" value="ECO:0007669"/>
    <property type="project" value="TreeGrafter"/>
</dbReference>
<feature type="DNA-binding region" description="OmpR/PhoB-type" evidence="10">
    <location>
        <begin position="102"/>
        <end position="202"/>
    </location>
</feature>
<comment type="subcellular location">
    <subcellularLocation>
        <location evidence="1">Cytoplasm</location>
    </subcellularLocation>
</comment>
<dbReference type="Pfam" id="PF00072">
    <property type="entry name" value="Response_reg"/>
    <property type="match status" value="1"/>
</dbReference>
<evidence type="ECO:0000259" key="11">
    <source>
        <dbReference type="PROSITE" id="PS50110"/>
    </source>
</evidence>
<keyword evidence="2" id="KW-0963">Cytoplasm</keyword>
<evidence type="ECO:0000256" key="10">
    <source>
        <dbReference type="PROSITE-ProRule" id="PRU01091"/>
    </source>
</evidence>
<dbReference type="GO" id="GO:0000976">
    <property type="term" value="F:transcription cis-regulatory region binding"/>
    <property type="evidence" value="ECO:0007669"/>
    <property type="project" value="TreeGrafter"/>
</dbReference>
<dbReference type="InterPro" id="IPR001867">
    <property type="entry name" value="OmpR/PhoB-type_DNA-bd"/>
</dbReference>